<evidence type="ECO:0000313" key="2">
    <source>
        <dbReference type="EMBL" id="AKO51249.1"/>
    </source>
</evidence>
<feature type="transmembrane region" description="Helical" evidence="1">
    <location>
        <begin position="7"/>
        <end position="25"/>
    </location>
</feature>
<gene>
    <name evidence="2" type="ORF">ABA45_01415</name>
</gene>
<accession>A0A0H4HX23</accession>
<sequence length="59" mass="7009">MKTSKWIWFVWLLVVLCYAVPYGFLSDVQAWYGSFLFWSLTGLLIIGANIFMTKDFEEY</sequence>
<organism evidence="2 3">
    <name type="scientific">Marinobacter psychrophilus</name>
    <dbReference type="NCBI Taxonomy" id="330734"/>
    <lineage>
        <taxon>Bacteria</taxon>
        <taxon>Pseudomonadati</taxon>
        <taxon>Pseudomonadota</taxon>
        <taxon>Gammaproteobacteria</taxon>
        <taxon>Pseudomonadales</taxon>
        <taxon>Marinobacteraceae</taxon>
        <taxon>Marinobacter</taxon>
    </lineage>
</organism>
<evidence type="ECO:0000313" key="3">
    <source>
        <dbReference type="Proteomes" id="UP000036406"/>
    </source>
</evidence>
<keyword evidence="1" id="KW-1133">Transmembrane helix</keyword>
<name>A0A0H4HX23_9GAMM</name>
<evidence type="ECO:0000256" key="1">
    <source>
        <dbReference type="SAM" id="Phobius"/>
    </source>
</evidence>
<dbReference type="RefSeq" id="WP_048383871.1">
    <property type="nucleotide sequence ID" value="NZ_CP011494.1"/>
</dbReference>
<dbReference type="AlphaFoldDB" id="A0A0H4HX23"/>
<protein>
    <submittedName>
        <fullName evidence="2">Uncharacterized protein</fullName>
    </submittedName>
</protein>
<dbReference type="EMBL" id="CP011494">
    <property type="protein sequence ID" value="AKO51249.1"/>
    <property type="molecule type" value="Genomic_DNA"/>
</dbReference>
<dbReference type="KEGG" id="mpq:ABA45_01415"/>
<dbReference type="Proteomes" id="UP000036406">
    <property type="component" value="Chromosome"/>
</dbReference>
<proteinExistence type="predicted"/>
<keyword evidence="1" id="KW-0812">Transmembrane</keyword>
<feature type="transmembrane region" description="Helical" evidence="1">
    <location>
        <begin position="31"/>
        <end position="52"/>
    </location>
</feature>
<dbReference type="PATRIC" id="fig|330734.3.peg.310"/>
<reference evidence="2 3" key="1">
    <citation type="submission" date="2015-05" db="EMBL/GenBank/DDBJ databases">
        <title>Complete genome of Marinobacter psychrophilus strain 20041T isolated from sea-ice of the Canadian Basin.</title>
        <authorList>
            <person name="Song L."/>
            <person name="Ren L."/>
            <person name="Yu Y."/>
            <person name="Wang X."/>
        </authorList>
    </citation>
    <scope>NUCLEOTIDE SEQUENCE [LARGE SCALE GENOMIC DNA]</scope>
    <source>
        <strain evidence="2 3">20041</strain>
    </source>
</reference>
<keyword evidence="1" id="KW-0472">Membrane</keyword>
<keyword evidence="3" id="KW-1185">Reference proteome</keyword>